<evidence type="ECO:0000313" key="9">
    <source>
        <dbReference type="Proteomes" id="UP001499895"/>
    </source>
</evidence>
<keyword evidence="6" id="KW-0732">Signal</keyword>
<dbReference type="Pfam" id="PF00877">
    <property type="entry name" value="NLPC_P60"/>
    <property type="match status" value="1"/>
</dbReference>
<keyword evidence="3" id="KW-0378">Hydrolase</keyword>
<feature type="domain" description="NlpC/P60" evidence="7">
    <location>
        <begin position="231"/>
        <end position="352"/>
    </location>
</feature>
<proteinExistence type="inferred from homology"/>
<organism evidence="8 9">
    <name type="scientific">Streptomyces stramineus</name>
    <dbReference type="NCBI Taxonomy" id="173861"/>
    <lineage>
        <taxon>Bacteria</taxon>
        <taxon>Bacillati</taxon>
        <taxon>Actinomycetota</taxon>
        <taxon>Actinomycetes</taxon>
        <taxon>Kitasatosporales</taxon>
        <taxon>Streptomycetaceae</taxon>
        <taxon>Streptomyces</taxon>
    </lineage>
</organism>
<evidence type="ECO:0000256" key="1">
    <source>
        <dbReference type="ARBA" id="ARBA00007074"/>
    </source>
</evidence>
<evidence type="ECO:0000256" key="3">
    <source>
        <dbReference type="ARBA" id="ARBA00022801"/>
    </source>
</evidence>
<dbReference type="PANTHER" id="PTHR47359">
    <property type="entry name" value="PEPTIDOGLYCAN DL-ENDOPEPTIDASE CWLO"/>
    <property type="match status" value="1"/>
</dbReference>
<feature type="signal peptide" evidence="6">
    <location>
        <begin position="1"/>
        <end position="26"/>
    </location>
</feature>
<evidence type="ECO:0000259" key="7">
    <source>
        <dbReference type="PROSITE" id="PS51935"/>
    </source>
</evidence>
<evidence type="ECO:0000256" key="5">
    <source>
        <dbReference type="SAM" id="Coils"/>
    </source>
</evidence>
<dbReference type="PROSITE" id="PS51935">
    <property type="entry name" value="NLPC_P60"/>
    <property type="match status" value="1"/>
</dbReference>
<dbReference type="InterPro" id="IPR000064">
    <property type="entry name" value="NLP_P60_dom"/>
</dbReference>
<keyword evidence="4" id="KW-0788">Thiol protease</keyword>
<dbReference type="EMBL" id="BAAAHB010000023">
    <property type="protein sequence ID" value="GAA0462406.1"/>
    <property type="molecule type" value="Genomic_DNA"/>
</dbReference>
<evidence type="ECO:0000256" key="2">
    <source>
        <dbReference type="ARBA" id="ARBA00022670"/>
    </source>
</evidence>
<accession>A0ABN0ZXN6</accession>
<protein>
    <submittedName>
        <fullName evidence="8">NlpC/P60 family protein</fullName>
    </submittedName>
</protein>
<keyword evidence="9" id="KW-1185">Reference proteome</keyword>
<name>A0ABN0ZXN6_9ACTN</name>
<evidence type="ECO:0000313" key="8">
    <source>
        <dbReference type="EMBL" id="GAA0462406.1"/>
    </source>
</evidence>
<feature type="coiled-coil region" evidence="5">
    <location>
        <begin position="39"/>
        <end position="87"/>
    </location>
</feature>
<evidence type="ECO:0000256" key="4">
    <source>
        <dbReference type="ARBA" id="ARBA00022807"/>
    </source>
</evidence>
<dbReference type="SUPFAM" id="SSF54001">
    <property type="entry name" value="Cysteine proteinases"/>
    <property type="match status" value="1"/>
</dbReference>
<comment type="caution">
    <text evidence="8">The sequence shown here is derived from an EMBL/GenBank/DDBJ whole genome shotgun (WGS) entry which is preliminary data.</text>
</comment>
<dbReference type="InterPro" id="IPR051794">
    <property type="entry name" value="PG_Endopeptidase_C40"/>
</dbReference>
<feature type="chain" id="PRO_5045982845" evidence="6">
    <location>
        <begin position="27"/>
        <end position="379"/>
    </location>
</feature>
<comment type="similarity">
    <text evidence="1">Belongs to the peptidase C40 family.</text>
</comment>
<dbReference type="Gene3D" id="3.90.1720.10">
    <property type="entry name" value="endopeptidase domain like (from Nostoc punctiforme)"/>
    <property type="match status" value="1"/>
</dbReference>
<dbReference type="Proteomes" id="UP001499895">
    <property type="component" value="Unassembled WGS sequence"/>
</dbReference>
<gene>
    <name evidence="8" type="ORF">GCM10009544_26090</name>
</gene>
<keyword evidence="5" id="KW-0175">Coiled coil</keyword>
<dbReference type="PANTHER" id="PTHR47359:SF3">
    <property type="entry name" value="NLP_P60 DOMAIN-CONTAINING PROTEIN-RELATED"/>
    <property type="match status" value="1"/>
</dbReference>
<dbReference type="InterPro" id="IPR038765">
    <property type="entry name" value="Papain-like_cys_pep_sf"/>
</dbReference>
<keyword evidence="2" id="KW-0645">Protease</keyword>
<evidence type="ECO:0000256" key="6">
    <source>
        <dbReference type="SAM" id="SignalP"/>
    </source>
</evidence>
<sequence length="379" mass="40305">MRSVCTAALVAGAAASLVLQAPLASAAPAARPSPPDQSVSALLSRLQSLYRKAEEATETYNATEERLKKQRAKAGRLNDRLADARIALTDSRDAAGRLAREQYQGSHGTLSPYMTFLLSENPEQVLDRGHQIDRAAGQRAATVARLTGDARRAAELAAEARAALHEQQTLAARQKKQRDEVRESLAGVEKMLASLTGEQLAEIRRLEQRDISEAQRALLASGRLGGAKAPSEEGGKALEYAFKQVGKPYVWGAAGPNSFDCSGLTSQAWAHAGDAIPRTSQEQWRTLPKVSLNELRPGDLVVYFQRATHVALYIGNGLVIQAPRPGASVKVSPIAANPLLGAVRPDAGKASLRHYVPPSLPGWALSGSDTGYGSAEAPG</sequence>
<reference evidence="8 9" key="1">
    <citation type="journal article" date="2019" name="Int. J. Syst. Evol. Microbiol.">
        <title>The Global Catalogue of Microorganisms (GCM) 10K type strain sequencing project: providing services to taxonomists for standard genome sequencing and annotation.</title>
        <authorList>
            <consortium name="The Broad Institute Genomics Platform"/>
            <consortium name="The Broad Institute Genome Sequencing Center for Infectious Disease"/>
            <person name="Wu L."/>
            <person name="Ma J."/>
        </authorList>
    </citation>
    <scope>NUCLEOTIDE SEQUENCE [LARGE SCALE GENOMIC DNA]</scope>
    <source>
        <strain evidence="8 9">JCM 10649</strain>
    </source>
</reference>